<gene>
    <name evidence="6" type="ORF">BJ875DRAFT_488554</name>
</gene>
<evidence type="ECO:0000256" key="4">
    <source>
        <dbReference type="ARBA" id="ARBA00023136"/>
    </source>
</evidence>
<feature type="transmembrane region" description="Helical" evidence="5">
    <location>
        <begin position="176"/>
        <end position="195"/>
    </location>
</feature>
<feature type="transmembrane region" description="Helical" evidence="5">
    <location>
        <begin position="58"/>
        <end position="77"/>
    </location>
</feature>
<dbReference type="PANTHER" id="PTHR31465">
    <property type="entry name" value="PROTEIN RTA1-RELATED"/>
    <property type="match status" value="1"/>
</dbReference>
<reference evidence="6" key="1">
    <citation type="journal article" date="2021" name="IMA Fungus">
        <title>Genomic characterization of three marine fungi, including Emericellopsis atlantica sp. nov. with signatures of a generalist lifestyle and marine biomass degradation.</title>
        <authorList>
            <person name="Hagestad O.C."/>
            <person name="Hou L."/>
            <person name="Andersen J.H."/>
            <person name="Hansen E.H."/>
            <person name="Altermark B."/>
            <person name="Li C."/>
            <person name="Kuhnert E."/>
            <person name="Cox R.J."/>
            <person name="Crous P.W."/>
            <person name="Spatafora J.W."/>
            <person name="Lail K."/>
            <person name="Amirebrahimi M."/>
            <person name="Lipzen A."/>
            <person name="Pangilinan J."/>
            <person name="Andreopoulos W."/>
            <person name="Hayes R.D."/>
            <person name="Ng V."/>
            <person name="Grigoriev I.V."/>
            <person name="Jackson S.A."/>
            <person name="Sutton T.D.S."/>
            <person name="Dobson A.D.W."/>
            <person name="Rama T."/>
        </authorList>
    </citation>
    <scope>NUCLEOTIDE SEQUENCE</scope>
    <source>
        <strain evidence="6">TRa018bII</strain>
    </source>
</reference>
<keyword evidence="3 5" id="KW-1133">Transmembrane helix</keyword>
<dbReference type="PANTHER" id="PTHR31465:SF1">
    <property type="entry name" value="PROTEIN RTA1-RELATED"/>
    <property type="match status" value="1"/>
</dbReference>
<dbReference type="Pfam" id="PF04479">
    <property type="entry name" value="RTA1"/>
    <property type="match status" value="1"/>
</dbReference>
<evidence type="ECO:0000256" key="5">
    <source>
        <dbReference type="SAM" id="Phobius"/>
    </source>
</evidence>
<feature type="transmembrane region" description="Helical" evidence="5">
    <location>
        <begin position="134"/>
        <end position="156"/>
    </location>
</feature>
<organism evidence="6 7">
    <name type="scientific">Amylocarpus encephaloides</name>
    <dbReference type="NCBI Taxonomy" id="45428"/>
    <lineage>
        <taxon>Eukaryota</taxon>
        <taxon>Fungi</taxon>
        <taxon>Dikarya</taxon>
        <taxon>Ascomycota</taxon>
        <taxon>Pezizomycotina</taxon>
        <taxon>Leotiomycetes</taxon>
        <taxon>Helotiales</taxon>
        <taxon>Helotiales incertae sedis</taxon>
        <taxon>Amylocarpus</taxon>
    </lineage>
</organism>
<feature type="transmembrane region" description="Helical" evidence="5">
    <location>
        <begin position="89"/>
        <end position="114"/>
    </location>
</feature>
<proteinExistence type="predicted"/>
<comment type="subcellular location">
    <subcellularLocation>
        <location evidence="1">Membrane</location>
        <topology evidence="1">Multi-pass membrane protein</topology>
    </subcellularLocation>
</comment>
<keyword evidence="7" id="KW-1185">Reference proteome</keyword>
<evidence type="ECO:0000313" key="6">
    <source>
        <dbReference type="EMBL" id="KAG9229842.1"/>
    </source>
</evidence>
<sequence>MSSRGGYIDPNFPNPNGPNDAPVIIYGYTPSYALAISVAALFSLALLIQLAQLYRYRAWYFSTVPLGLILEILGYIFRSFSANKDPYNVIYFVVQYFFIVCAPVFLSAGIYAVLSVLINRVGKEYSLLRPKLVLWIFITSDVLCTTLQVAGAAILGSAQSNRKDPNTGNHILTAGLAIQVFVFALFLILTALFFSQAWSLIWVKGRKSFIVSFVAATGCIYLRTCYRLAETAEGVGGRLFSSEGFFVGLEVVPVLVAVWLFCGWCPGRCLGKREGNEDVEMIGDGGGEGRK</sequence>
<name>A0A9P8C1E1_9HELO</name>
<evidence type="ECO:0000256" key="2">
    <source>
        <dbReference type="ARBA" id="ARBA00022692"/>
    </source>
</evidence>
<keyword evidence="2 5" id="KW-0812">Transmembrane</keyword>
<protein>
    <submittedName>
        <fullName evidence="6">RTA1 like protein-domain-containing protein</fullName>
    </submittedName>
</protein>
<comment type="caution">
    <text evidence="6">The sequence shown here is derived from an EMBL/GenBank/DDBJ whole genome shotgun (WGS) entry which is preliminary data.</text>
</comment>
<dbReference type="InterPro" id="IPR007568">
    <property type="entry name" value="RTA1"/>
</dbReference>
<dbReference type="AlphaFoldDB" id="A0A9P8C1E1"/>
<dbReference type="OrthoDB" id="4521223at2759"/>
<keyword evidence="4 5" id="KW-0472">Membrane</keyword>
<evidence type="ECO:0000256" key="3">
    <source>
        <dbReference type="ARBA" id="ARBA00022989"/>
    </source>
</evidence>
<accession>A0A9P8C1E1</accession>
<evidence type="ECO:0000313" key="7">
    <source>
        <dbReference type="Proteomes" id="UP000824998"/>
    </source>
</evidence>
<feature type="transmembrane region" description="Helical" evidence="5">
    <location>
        <begin position="207"/>
        <end position="224"/>
    </location>
</feature>
<feature type="transmembrane region" description="Helical" evidence="5">
    <location>
        <begin position="32"/>
        <end position="51"/>
    </location>
</feature>
<evidence type="ECO:0000256" key="1">
    <source>
        <dbReference type="ARBA" id="ARBA00004141"/>
    </source>
</evidence>
<dbReference type="EMBL" id="MU251727">
    <property type="protein sequence ID" value="KAG9229842.1"/>
    <property type="molecule type" value="Genomic_DNA"/>
</dbReference>
<dbReference type="GO" id="GO:0016020">
    <property type="term" value="C:membrane"/>
    <property type="evidence" value="ECO:0007669"/>
    <property type="project" value="UniProtKB-SubCell"/>
</dbReference>
<feature type="transmembrane region" description="Helical" evidence="5">
    <location>
        <begin position="244"/>
        <end position="264"/>
    </location>
</feature>
<dbReference type="Proteomes" id="UP000824998">
    <property type="component" value="Unassembled WGS sequence"/>
</dbReference>